<feature type="region of interest" description="Disordered" evidence="5">
    <location>
        <begin position="1"/>
        <end position="22"/>
    </location>
</feature>
<gene>
    <name evidence="7" type="ORF">SAMN04489732_13148</name>
</gene>
<evidence type="ECO:0000256" key="2">
    <source>
        <dbReference type="ARBA" id="ARBA00022670"/>
    </source>
</evidence>
<accession>A0A1H8YNT0</accession>
<dbReference type="Proteomes" id="UP000198582">
    <property type="component" value="Unassembled WGS sequence"/>
</dbReference>
<dbReference type="OrthoDB" id="5496837at2"/>
<dbReference type="InterPro" id="IPR000064">
    <property type="entry name" value="NLP_P60_dom"/>
</dbReference>
<dbReference type="EMBL" id="FOEF01000031">
    <property type="protein sequence ID" value="SEP53809.1"/>
    <property type="molecule type" value="Genomic_DNA"/>
</dbReference>
<dbReference type="STRING" id="394193.SAMN04489732_13148"/>
<dbReference type="RefSeq" id="WP_091628720.1">
    <property type="nucleotide sequence ID" value="NZ_FOEF01000031.1"/>
</dbReference>
<evidence type="ECO:0000256" key="5">
    <source>
        <dbReference type="SAM" id="MobiDB-lite"/>
    </source>
</evidence>
<dbReference type="GO" id="GO:0008234">
    <property type="term" value="F:cysteine-type peptidase activity"/>
    <property type="evidence" value="ECO:0007669"/>
    <property type="project" value="UniProtKB-KW"/>
</dbReference>
<proteinExistence type="inferred from homology"/>
<evidence type="ECO:0000259" key="6">
    <source>
        <dbReference type="Pfam" id="PF00877"/>
    </source>
</evidence>
<keyword evidence="8" id="KW-1185">Reference proteome</keyword>
<reference evidence="7 8" key="1">
    <citation type="submission" date="2016-10" db="EMBL/GenBank/DDBJ databases">
        <authorList>
            <person name="de Groot N.N."/>
        </authorList>
    </citation>
    <scope>NUCLEOTIDE SEQUENCE [LARGE SCALE GENOMIC DNA]</scope>
    <source>
        <strain evidence="7 8">DSM 44993</strain>
    </source>
</reference>
<evidence type="ECO:0000256" key="1">
    <source>
        <dbReference type="ARBA" id="ARBA00007074"/>
    </source>
</evidence>
<sequence length="85" mass="9403">MISMLSRRRECSTSSSSTEHIASRRREQLAALKPADLVFYSPGTIHHVGIYLGNGQIINAYESGTVVRTQPINLNEYAGAVRLLQ</sequence>
<name>A0A1H8YNT0_9PSEU</name>
<dbReference type="PANTHER" id="PTHR47359">
    <property type="entry name" value="PEPTIDOGLYCAN DL-ENDOPEPTIDASE CWLO"/>
    <property type="match status" value="1"/>
</dbReference>
<keyword evidence="3" id="KW-0378">Hydrolase</keyword>
<keyword evidence="4" id="KW-0788">Thiol protease</keyword>
<keyword evidence="2" id="KW-0645">Protease</keyword>
<dbReference type="Gene3D" id="3.90.1720.10">
    <property type="entry name" value="endopeptidase domain like (from Nostoc punctiforme)"/>
    <property type="match status" value="1"/>
</dbReference>
<organism evidence="7 8">
    <name type="scientific">Amycolatopsis saalfeldensis</name>
    <dbReference type="NCBI Taxonomy" id="394193"/>
    <lineage>
        <taxon>Bacteria</taxon>
        <taxon>Bacillati</taxon>
        <taxon>Actinomycetota</taxon>
        <taxon>Actinomycetes</taxon>
        <taxon>Pseudonocardiales</taxon>
        <taxon>Pseudonocardiaceae</taxon>
        <taxon>Amycolatopsis</taxon>
    </lineage>
</organism>
<dbReference type="InterPro" id="IPR051794">
    <property type="entry name" value="PG_Endopeptidase_C40"/>
</dbReference>
<dbReference type="GO" id="GO:0006508">
    <property type="term" value="P:proteolysis"/>
    <property type="evidence" value="ECO:0007669"/>
    <property type="project" value="UniProtKB-KW"/>
</dbReference>
<dbReference type="PANTHER" id="PTHR47359:SF3">
    <property type="entry name" value="NLP_P60 DOMAIN-CONTAINING PROTEIN-RELATED"/>
    <property type="match status" value="1"/>
</dbReference>
<comment type="similarity">
    <text evidence="1">Belongs to the peptidase C40 family.</text>
</comment>
<dbReference type="AlphaFoldDB" id="A0A1H8YNT0"/>
<dbReference type="SUPFAM" id="SSF54001">
    <property type="entry name" value="Cysteine proteinases"/>
    <property type="match status" value="1"/>
</dbReference>
<evidence type="ECO:0000256" key="3">
    <source>
        <dbReference type="ARBA" id="ARBA00022801"/>
    </source>
</evidence>
<feature type="domain" description="NlpC/P60" evidence="6">
    <location>
        <begin position="13"/>
        <end position="73"/>
    </location>
</feature>
<dbReference type="Pfam" id="PF00877">
    <property type="entry name" value="NLPC_P60"/>
    <property type="match status" value="1"/>
</dbReference>
<protein>
    <submittedName>
        <fullName evidence="7">NlpC/P60 family protein</fullName>
    </submittedName>
</protein>
<evidence type="ECO:0000256" key="4">
    <source>
        <dbReference type="ARBA" id="ARBA00022807"/>
    </source>
</evidence>
<evidence type="ECO:0000313" key="8">
    <source>
        <dbReference type="Proteomes" id="UP000198582"/>
    </source>
</evidence>
<dbReference type="InterPro" id="IPR038765">
    <property type="entry name" value="Papain-like_cys_pep_sf"/>
</dbReference>
<evidence type="ECO:0000313" key="7">
    <source>
        <dbReference type="EMBL" id="SEP53809.1"/>
    </source>
</evidence>